<reference evidence="2" key="3">
    <citation type="submission" date="2015-04" db="UniProtKB">
        <authorList>
            <consortium name="EnsemblPlants"/>
        </authorList>
    </citation>
    <scope>IDENTIFICATION</scope>
    <source>
        <strain evidence="2">cv. Jemalong A17</strain>
    </source>
</reference>
<gene>
    <name evidence="1" type="ordered locus">MTR_7g080310</name>
</gene>
<evidence type="ECO:0000313" key="3">
    <source>
        <dbReference type="Proteomes" id="UP000002051"/>
    </source>
</evidence>
<dbReference type="EMBL" id="CM001223">
    <property type="protein sequence ID" value="AES80417.1"/>
    <property type="molecule type" value="Genomic_DNA"/>
</dbReference>
<dbReference type="Proteomes" id="UP000002051">
    <property type="component" value="Unassembled WGS sequence"/>
</dbReference>
<evidence type="ECO:0000313" key="2">
    <source>
        <dbReference type="EnsemblPlants" id="AES80417"/>
    </source>
</evidence>
<reference evidence="1 3" key="2">
    <citation type="journal article" date="2014" name="BMC Genomics">
        <title>An improved genome release (version Mt4.0) for the model legume Medicago truncatula.</title>
        <authorList>
            <person name="Tang H."/>
            <person name="Krishnakumar V."/>
            <person name="Bidwell S."/>
            <person name="Rosen B."/>
            <person name="Chan A."/>
            <person name="Zhou S."/>
            <person name="Gentzbittel L."/>
            <person name="Childs K.L."/>
            <person name="Yandell M."/>
            <person name="Gundlach H."/>
            <person name="Mayer K.F."/>
            <person name="Schwartz D.C."/>
            <person name="Town C.D."/>
        </authorList>
    </citation>
    <scope>GENOME REANNOTATION</scope>
    <source>
        <strain evidence="2 3">cv. Jemalong A17</strain>
    </source>
</reference>
<accession>G7KRK8</accession>
<name>G7KRK8_MEDTR</name>
<protein>
    <submittedName>
        <fullName evidence="1 2">Uncharacterized protein</fullName>
    </submittedName>
</protein>
<keyword evidence="3" id="KW-1185">Reference proteome</keyword>
<dbReference type="AlphaFoldDB" id="G7KRK8"/>
<dbReference type="HOGENOM" id="CLU_3090313_0_0_1"/>
<dbReference type="EnsemblPlants" id="AES80417">
    <property type="protein sequence ID" value="AES80417"/>
    <property type="gene ID" value="MTR_7g080310"/>
</dbReference>
<reference evidence="1 3" key="1">
    <citation type="journal article" date="2011" name="Nature">
        <title>The Medicago genome provides insight into the evolution of rhizobial symbioses.</title>
        <authorList>
            <person name="Young N.D."/>
            <person name="Debelle F."/>
            <person name="Oldroyd G.E."/>
            <person name="Geurts R."/>
            <person name="Cannon S.B."/>
            <person name="Udvardi M.K."/>
            <person name="Benedito V.A."/>
            <person name="Mayer K.F."/>
            <person name="Gouzy J."/>
            <person name="Schoof H."/>
            <person name="Van de Peer Y."/>
            <person name="Proost S."/>
            <person name="Cook D.R."/>
            <person name="Meyers B.C."/>
            <person name="Spannagl M."/>
            <person name="Cheung F."/>
            <person name="De Mita S."/>
            <person name="Krishnakumar V."/>
            <person name="Gundlach H."/>
            <person name="Zhou S."/>
            <person name="Mudge J."/>
            <person name="Bharti A.K."/>
            <person name="Murray J.D."/>
            <person name="Naoumkina M.A."/>
            <person name="Rosen B."/>
            <person name="Silverstein K.A."/>
            <person name="Tang H."/>
            <person name="Rombauts S."/>
            <person name="Zhao P.X."/>
            <person name="Zhou P."/>
            <person name="Barbe V."/>
            <person name="Bardou P."/>
            <person name="Bechner M."/>
            <person name="Bellec A."/>
            <person name="Berger A."/>
            <person name="Berges H."/>
            <person name="Bidwell S."/>
            <person name="Bisseling T."/>
            <person name="Choisne N."/>
            <person name="Couloux A."/>
            <person name="Denny R."/>
            <person name="Deshpande S."/>
            <person name="Dai X."/>
            <person name="Doyle J.J."/>
            <person name="Dudez A.M."/>
            <person name="Farmer A.D."/>
            <person name="Fouteau S."/>
            <person name="Franken C."/>
            <person name="Gibelin C."/>
            <person name="Gish J."/>
            <person name="Goldstein S."/>
            <person name="Gonzalez A.J."/>
            <person name="Green P.J."/>
            <person name="Hallab A."/>
            <person name="Hartog M."/>
            <person name="Hua A."/>
            <person name="Humphray S.J."/>
            <person name="Jeong D.H."/>
            <person name="Jing Y."/>
            <person name="Jocker A."/>
            <person name="Kenton S.M."/>
            <person name="Kim D.J."/>
            <person name="Klee K."/>
            <person name="Lai H."/>
            <person name="Lang C."/>
            <person name="Lin S."/>
            <person name="Macmil S.L."/>
            <person name="Magdelenat G."/>
            <person name="Matthews L."/>
            <person name="McCorrison J."/>
            <person name="Monaghan E.L."/>
            <person name="Mun J.H."/>
            <person name="Najar F.Z."/>
            <person name="Nicholson C."/>
            <person name="Noirot C."/>
            <person name="O'Bleness M."/>
            <person name="Paule C.R."/>
            <person name="Poulain J."/>
            <person name="Prion F."/>
            <person name="Qin B."/>
            <person name="Qu C."/>
            <person name="Retzel E.F."/>
            <person name="Riddle C."/>
            <person name="Sallet E."/>
            <person name="Samain S."/>
            <person name="Samson N."/>
            <person name="Sanders I."/>
            <person name="Saurat O."/>
            <person name="Scarpelli C."/>
            <person name="Schiex T."/>
            <person name="Segurens B."/>
            <person name="Severin A.J."/>
            <person name="Sherrier D.J."/>
            <person name="Shi R."/>
            <person name="Sims S."/>
            <person name="Singer S.R."/>
            <person name="Sinharoy S."/>
            <person name="Sterck L."/>
            <person name="Viollet A."/>
            <person name="Wang B.B."/>
            <person name="Wang K."/>
            <person name="Wang M."/>
            <person name="Wang X."/>
            <person name="Warfsmann J."/>
            <person name="Weissenbach J."/>
            <person name="White D.D."/>
            <person name="White J.D."/>
            <person name="Wiley G.B."/>
            <person name="Wincker P."/>
            <person name="Xing Y."/>
            <person name="Yang L."/>
            <person name="Yao Z."/>
            <person name="Ying F."/>
            <person name="Zhai J."/>
            <person name="Zhou L."/>
            <person name="Zuber A."/>
            <person name="Denarie J."/>
            <person name="Dixon R.A."/>
            <person name="May G.D."/>
            <person name="Schwartz D.C."/>
            <person name="Rogers J."/>
            <person name="Quetier F."/>
            <person name="Town C.D."/>
            <person name="Roe B.A."/>
        </authorList>
    </citation>
    <scope>NUCLEOTIDE SEQUENCE [LARGE SCALE GENOMIC DNA]</scope>
    <source>
        <strain evidence="1">A17</strain>
        <strain evidence="2 3">cv. Jemalong A17</strain>
    </source>
</reference>
<dbReference type="PaxDb" id="3880-AES80417"/>
<evidence type="ECO:0000313" key="1">
    <source>
        <dbReference type="EMBL" id="AES80417.1"/>
    </source>
</evidence>
<proteinExistence type="predicted"/>
<organism evidence="1 3">
    <name type="scientific">Medicago truncatula</name>
    <name type="common">Barrel medic</name>
    <name type="synonym">Medicago tribuloides</name>
    <dbReference type="NCBI Taxonomy" id="3880"/>
    <lineage>
        <taxon>Eukaryota</taxon>
        <taxon>Viridiplantae</taxon>
        <taxon>Streptophyta</taxon>
        <taxon>Embryophyta</taxon>
        <taxon>Tracheophyta</taxon>
        <taxon>Spermatophyta</taxon>
        <taxon>Magnoliopsida</taxon>
        <taxon>eudicotyledons</taxon>
        <taxon>Gunneridae</taxon>
        <taxon>Pentapetalae</taxon>
        <taxon>rosids</taxon>
        <taxon>fabids</taxon>
        <taxon>Fabales</taxon>
        <taxon>Fabaceae</taxon>
        <taxon>Papilionoideae</taxon>
        <taxon>50 kb inversion clade</taxon>
        <taxon>NPAAA clade</taxon>
        <taxon>Hologalegina</taxon>
        <taxon>IRL clade</taxon>
        <taxon>Trifolieae</taxon>
        <taxon>Medicago</taxon>
    </lineage>
</organism>
<sequence>MYSVKLERKDLGLLFSLVQEERNKSGKTDCLDDRRDCDRELRRDHVRGEGHE</sequence>